<dbReference type="EMBL" id="CM035418">
    <property type="protein sequence ID" value="KAH7420516.1"/>
    <property type="molecule type" value="Genomic_DNA"/>
</dbReference>
<dbReference type="GO" id="GO:0048731">
    <property type="term" value="P:system development"/>
    <property type="evidence" value="ECO:0007669"/>
    <property type="project" value="UniProtKB-ARBA"/>
</dbReference>
<keyword evidence="1" id="KW-0677">Repeat</keyword>
<feature type="repeat" description="PPR" evidence="2">
    <location>
        <begin position="632"/>
        <end position="666"/>
    </location>
</feature>
<evidence type="ECO:0008006" key="5">
    <source>
        <dbReference type="Google" id="ProtNLM"/>
    </source>
</evidence>
<dbReference type="GO" id="GO:0009451">
    <property type="term" value="P:RNA modification"/>
    <property type="evidence" value="ECO:0007669"/>
    <property type="project" value="InterPro"/>
</dbReference>
<organism evidence="3 4">
    <name type="scientific">Ceratopteris richardii</name>
    <name type="common">Triangle waterfern</name>
    <dbReference type="NCBI Taxonomy" id="49495"/>
    <lineage>
        <taxon>Eukaryota</taxon>
        <taxon>Viridiplantae</taxon>
        <taxon>Streptophyta</taxon>
        <taxon>Embryophyta</taxon>
        <taxon>Tracheophyta</taxon>
        <taxon>Polypodiopsida</taxon>
        <taxon>Polypodiidae</taxon>
        <taxon>Polypodiales</taxon>
        <taxon>Pteridineae</taxon>
        <taxon>Pteridaceae</taxon>
        <taxon>Parkerioideae</taxon>
        <taxon>Ceratopteris</taxon>
    </lineage>
</organism>
<dbReference type="AlphaFoldDB" id="A0A8T2TFC4"/>
<reference evidence="3" key="1">
    <citation type="submission" date="2021-08" db="EMBL/GenBank/DDBJ databases">
        <title>WGS assembly of Ceratopteris richardii.</title>
        <authorList>
            <person name="Marchant D.B."/>
            <person name="Chen G."/>
            <person name="Jenkins J."/>
            <person name="Shu S."/>
            <person name="Leebens-Mack J."/>
            <person name="Grimwood J."/>
            <person name="Schmutz J."/>
            <person name="Soltis P."/>
            <person name="Soltis D."/>
            <person name="Chen Z.-H."/>
        </authorList>
    </citation>
    <scope>NUCLEOTIDE SEQUENCE</scope>
    <source>
        <strain evidence="3">Whitten #5841</strain>
        <tissue evidence="3">Leaf</tissue>
    </source>
</reference>
<feature type="repeat" description="PPR" evidence="2">
    <location>
        <begin position="429"/>
        <end position="463"/>
    </location>
</feature>
<name>A0A8T2TFC4_CERRI</name>
<dbReference type="InterPro" id="IPR011990">
    <property type="entry name" value="TPR-like_helical_dom_sf"/>
</dbReference>
<feature type="repeat" description="PPR" evidence="2">
    <location>
        <begin position="565"/>
        <end position="599"/>
    </location>
</feature>
<evidence type="ECO:0000313" key="3">
    <source>
        <dbReference type="EMBL" id="KAH7420516.1"/>
    </source>
</evidence>
<dbReference type="GO" id="GO:0003723">
    <property type="term" value="F:RNA binding"/>
    <property type="evidence" value="ECO:0007669"/>
    <property type="project" value="InterPro"/>
</dbReference>
<sequence length="885" mass="98379">MRVKEKICIACIAFFNKRCLRNTKRCATGIHITFGKEHHSFSFAYESNEIECPYEDAGSFITILQSCTRLKDVRNGLRLHGQIVEAGFLESDRFIGSVLLDMYAKCGLFTKALQVFNKLLARDVVLWTSLISGYAEHGYGKEALMCLESMQLEGISPNDVTYVCSLKACSSLGAVLDGSKIHAEIERQSLLCSSPFLGSSLIDMYVKSGFLIKAQEVFDRLNVRNEVLWNSLIVGYGAHGHGEVGFQCFKRMQLEGFFPNSVTFIGALKTCSNMAVPSKGHEVHAMLEIQGLVQKDLLVGSTLIDTYSKCGLLPQARQVFDMLPEKNVVAWTALLGGYAADRNGMEVFHFFEQMESSGISPSTVTYVYLLKACSSLGSTDKGRAVHIEVERKGLLKVDPNVGNALVDMYAKCNVLAIAHEVFDNLSRRTVVSWTALITGYAEHGHNELALQLYDEMQCEGITPNVVTLICVLQACKSIRAAQKGKEIHTEIKKQGLEADNVVGNSLIDMYAKCGMLDLAKQVFDNLQERTVVSWTVLISGYAEYGQNEVALKLYRQMQLEEISPDCITYNWILKACTSLRDVENGEEVHTEIERHGLLERDHSIGNALVEMYSNCGLLITARQIFDKLPVKNQVGLAALISCYTEQGLGEEALKCFEKVQSEGVSLNVTLYTLILRACSSIGALDKGNEFHAEIQRQGLLEKDLLVGNTLIDMYAKCGALTKAHQVFDKLERRDVVSWTALIMGYTQHGEKENVLCLFNKMLEENVKPDPVIFLVVLSACSRMGLYKQSETFMEAMQTEYGVIPTLKHHTCAVDLLGRAGQLDKAIEIMGNSPDLVVWRVILSACRNWGNLELGKQAFEDVNCMSEELSLCTSLSHMHPSSHKQS</sequence>
<dbReference type="FunFam" id="1.25.40.10:FF:000031">
    <property type="entry name" value="Pentatricopeptide repeat-containing protein mitochondrial"/>
    <property type="match status" value="3"/>
</dbReference>
<proteinExistence type="predicted"/>
<dbReference type="Pfam" id="PF13041">
    <property type="entry name" value="PPR_2"/>
    <property type="match status" value="6"/>
</dbReference>
<dbReference type="InterPro" id="IPR002885">
    <property type="entry name" value="PPR_rpt"/>
</dbReference>
<feature type="repeat" description="PPR" evidence="2">
    <location>
        <begin position="123"/>
        <end position="157"/>
    </location>
</feature>
<feature type="repeat" description="PPR" evidence="2">
    <location>
        <begin position="530"/>
        <end position="564"/>
    </location>
</feature>
<evidence type="ECO:0000313" key="4">
    <source>
        <dbReference type="Proteomes" id="UP000825935"/>
    </source>
</evidence>
<dbReference type="Gene3D" id="1.25.40.10">
    <property type="entry name" value="Tetratricopeptide repeat domain"/>
    <property type="match status" value="7"/>
</dbReference>
<comment type="caution">
    <text evidence="3">The sequence shown here is derived from an EMBL/GenBank/DDBJ whole genome shotgun (WGS) entry which is preliminary data.</text>
</comment>
<gene>
    <name evidence="3" type="ORF">KP509_13G010800</name>
</gene>
<dbReference type="FunFam" id="1.25.40.10:FF:000285">
    <property type="entry name" value="Pentatricopeptide repeat-containing protein, chloroplastic"/>
    <property type="match status" value="1"/>
</dbReference>
<dbReference type="OMA" id="MIHEDIL"/>
<protein>
    <recommendedName>
        <fullName evidence="5">Pentatricopeptide repeat-containing protein</fullName>
    </recommendedName>
</protein>
<dbReference type="OrthoDB" id="1934782at2759"/>
<feature type="repeat" description="PPR" evidence="2">
    <location>
        <begin position="327"/>
        <end position="361"/>
    </location>
</feature>
<dbReference type="FunFam" id="1.25.40.10:FF:000158">
    <property type="entry name" value="pentatricopeptide repeat-containing protein At2g33680"/>
    <property type="match status" value="1"/>
</dbReference>
<dbReference type="PANTHER" id="PTHR47926">
    <property type="entry name" value="PENTATRICOPEPTIDE REPEAT-CONTAINING PROTEIN"/>
    <property type="match status" value="1"/>
</dbReference>
<feature type="repeat" description="PPR" evidence="2">
    <location>
        <begin position="225"/>
        <end position="259"/>
    </location>
</feature>
<dbReference type="Proteomes" id="UP000825935">
    <property type="component" value="Chromosome 13"/>
</dbReference>
<dbReference type="NCBIfam" id="TIGR00756">
    <property type="entry name" value="PPR"/>
    <property type="match status" value="7"/>
</dbReference>
<evidence type="ECO:0000256" key="1">
    <source>
        <dbReference type="ARBA" id="ARBA00022737"/>
    </source>
</evidence>
<evidence type="ECO:0000256" key="2">
    <source>
        <dbReference type="PROSITE-ProRule" id="PRU00708"/>
    </source>
</evidence>
<accession>A0A8T2TFC4</accession>
<feature type="repeat" description="PPR" evidence="2">
    <location>
        <begin position="499"/>
        <end position="529"/>
    </location>
</feature>
<dbReference type="PROSITE" id="PS51375">
    <property type="entry name" value="PPR"/>
    <property type="match status" value="9"/>
</dbReference>
<dbReference type="InterPro" id="IPR046960">
    <property type="entry name" value="PPR_At4g14850-like_plant"/>
</dbReference>
<feature type="repeat" description="PPR" evidence="2">
    <location>
        <begin position="734"/>
        <end position="768"/>
    </location>
</feature>
<keyword evidence="4" id="KW-1185">Reference proteome</keyword>
<dbReference type="PANTHER" id="PTHR47926:SF382">
    <property type="entry name" value="PENTACOTRIPEPTIDE-REPEAT REGION OF PRORP DOMAIN-CONTAINING PROTEIN"/>
    <property type="match status" value="1"/>
</dbReference>
<dbReference type="Pfam" id="PF01535">
    <property type="entry name" value="PPR"/>
    <property type="match status" value="3"/>
</dbReference>